<name>A0ABN0QWD7_MYCUL</name>
<dbReference type="EMBL" id="JAOL01000131">
    <property type="protein sequence ID" value="EUA88971.1"/>
    <property type="molecule type" value="Genomic_DNA"/>
</dbReference>
<protein>
    <submittedName>
        <fullName evidence="1">Uncharacterized protein</fullName>
    </submittedName>
</protein>
<sequence length="109" mass="11988">MDRKGPRRRPAEPNAARLQAIVAAAELAFLQVDMPTMAARQAEARELLTTVTDHNSLAYFNANEGALALLRGELDLARSLAEQSLASADEFRVQILCPHSDDMDVGRRQ</sequence>
<accession>A0ABN0QWD7</accession>
<keyword evidence="2" id="KW-1185">Reference proteome</keyword>
<dbReference type="Proteomes" id="UP000020681">
    <property type="component" value="Unassembled WGS sequence"/>
</dbReference>
<evidence type="ECO:0000313" key="1">
    <source>
        <dbReference type="EMBL" id="EUA88971.1"/>
    </source>
</evidence>
<gene>
    <name evidence="1" type="ORF">I551_4598</name>
</gene>
<reference evidence="1 2" key="1">
    <citation type="submission" date="2014-01" db="EMBL/GenBank/DDBJ databases">
        <authorList>
            <person name="Dobos K."/>
            <person name="Lenaerts A."/>
            <person name="Ordway D."/>
            <person name="DeGroote M.A."/>
            <person name="Parker T."/>
            <person name="Sizemore C."/>
            <person name="Tallon L.J."/>
            <person name="Sadzewicz L.K."/>
            <person name="Sengamalay N."/>
            <person name="Fraser C.M."/>
            <person name="Hine E."/>
            <person name="Shefchek K.A."/>
            <person name="Das S.P."/>
            <person name="Tettelin H."/>
        </authorList>
    </citation>
    <scope>NUCLEOTIDE SEQUENCE [LARGE SCALE GENOMIC DNA]</scope>
    <source>
        <strain evidence="1 2">Harvey</strain>
    </source>
</reference>
<organism evidence="1 2">
    <name type="scientific">Mycobacterium ulcerans str. Harvey</name>
    <dbReference type="NCBI Taxonomy" id="1299332"/>
    <lineage>
        <taxon>Bacteria</taxon>
        <taxon>Bacillati</taxon>
        <taxon>Actinomycetota</taxon>
        <taxon>Actinomycetes</taxon>
        <taxon>Mycobacteriales</taxon>
        <taxon>Mycobacteriaceae</taxon>
        <taxon>Mycobacterium</taxon>
        <taxon>Mycobacterium ulcerans group</taxon>
    </lineage>
</organism>
<evidence type="ECO:0000313" key="2">
    <source>
        <dbReference type="Proteomes" id="UP000020681"/>
    </source>
</evidence>
<proteinExistence type="predicted"/>
<comment type="caution">
    <text evidence="1">The sequence shown here is derived from an EMBL/GenBank/DDBJ whole genome shotgun (WGS) entry which is preliminary data.</text>
</comment>